<dbReference type="Proteomes" id="UP000541444">
    <property type="component" value="Unassembled WGS sequence"/>
</dbReference>
<protein>
    <submittedName>
        <fullName evidence="2">Uncharacterized protein</fullName>
    </submittedName>
</protein>
<comment type="caution">
    <text evidence="2">The sequence shown here is derived from an EMBL/GenBank/DDBJ whole genome shotgun (WGS) entry which is preliminary data.</text>
</comment>
<dbReference type="EMBL" id="JACGCM010000182">
    <property type="protein sequence ID" value="KAF6175495.1"/>
    <property type="molecule type" value="Genomic_DNA"/>
</dbReference>
<keyword evidence="3" id="KW-1185">Reference proteome</keyword>
<proteinExistence type="predicted"/>
<reference evidence="2 3" key="1">
    <citation type="journal article" date="2020" name="IScience">
        <title>Genome Sequencing of the Endangered Kingdonia uniflora (Circaeasteraceae, Ranunculales) Reveals Potential Mechanisms of Evolutionary Specialization.</title>
        <authorList>
            <person name="Sun Y."/>
            <person name="Deng T."/>
            <person name="Zhang A."/>
            <person name="Moore M.J."/>
            <person name="Landis J.B."/>
            <person name="Lin N."/>
            <person name="Zhang H."/>
            <person name="Zhang X."/>
            <person name="Huang J."/>
            <person name="Zhang X."/>
            <person name="Sun H."/>
            <person name="Wang H."/>
        </authorList>
    </citation>
    <scope>NUCLEOTIDE SEQUENCE [LARGE SCALE GENOMIC DNA]</scope>
    <source>
        <strain evidence="2">TB1705</strain>
        <tissue evidence="2">Leaf</tissue>
    </source>
</reference>
<sequence length="253" mass="28979">MKPSETDMQQELEQEAMRNHIETPAIEPPAVENLLQQVVAGEGLEVVKDLVVDDDVEVEIEVNLEAISSEYGGGLLEKKGDKKYDEDEKYVEEKVKFVEEEQPQVGKEEEVQEMEESNNGDEKVDDVEKDDEEKEYEEEQPKVAEEEDSKPTVVVYYTVRKDVQHDNETKESKEEVVKGKDDDDGNSQKKPDPLQVIKEMAIDKTNLVFIESEVYVTLKKRHTLTNAKINEIAFKMACRMNQLHAHLDELLPG</sequence>
<dbReference type="AlphaFoldDB" id="A0A7J7P7S8"/>
<evidence type="ECO:0000313" key="2">
    <source>
        <dbReference type="EMBL" id="KAF6175495.1"/>
    </source>
</evidence>
<accession>A0A7J7P7S8</accession>
<name>A0A7J7P7S8_9MAGN</name>
<feature type="region of interest" description="Disordered" evidence="1">
    <location>
        <begin position="164"/>
        <end position="192"/>
    </location>
</feature>
<gene>
    <name evidence="2" type="ORF">GIB67_021985</name>
</gene>
<feature type="non-terminal residue" evidence="2">
    <location>
        <position position="1"/>
    </location>
</feature>
<evidence type="ECO:0000313" key="3">
    <source>
        <dbReference type="Proteomes" id="UP000541444"/>
    </source>
</evidence>
<organism evidence="2 3">
    <name type="scientific">Kingdonia uniflora</name>
    <dbReference type="NCBI Taxonomy" id="39325"/>
    <lineage>
        <taxon>Eukaryota</taxon>
        <taxon>Viridiplantae</taxon>
        <taxon>Streptophyta</taxon>
        <taxon>Embryophyta</taxon>
        <taxon>Tracheophyta</taxon>
        <taxon>Spermatophyta</taxon>
        <taxon>Magnoliopsida</taxon>
        <taxon>Ranunculales</taxon>
        <taxon>Circaeasteraceae</taxon>
        <taxon>Kingdonia</taxon>
    </lineage>
</organism>
<feature type="region of interest" description="Disordered" evidence="1">
    <location>
        <begin position="96"/>
        <end position="149"/>
    </location>
</feature>
<feature type="compositionally biased region" description="Acidic residues" evidence="1">
    <location>
        <begin position="110"/>
        <end position="138"/>
    </location>
</feature>
<evidence type="ECO:0000256" key="1">
    <source>
        <dbReference type="SAM" id="MobiDB-lite"/>
    </source>
</evidence>